<dbReference type="HOGENOM" id="CLU_571914_0_0_0"/>
<dbReference type="SUPFAM" id="SSF46894">
    <property type="entry name" value="C-terminal effector domain of the bipartite response regulators"/>
    <property type="match status" value="1"/>
</dbReference>
<feature type="transmembrane region" description="Helical" evidence="4">
    <location>
        <begin position="50"/>
        <end position="70"/>
    </location>
</feature>
<feature type="transmembrane region" description="Helical" evidence="4">
    <location>
        <begin position="271"/>
        <end position="290"/>
    </location>
</feature>
<dbReference type="Gene3D" id="1.10.10.10">
    <property type="entry name" value="Winged helix-like DNA-binding domain superfamily/Winged helix DNA-binding domain"/>
    <property type="match status" value="1"/>
</dbReference>
<feature type="transmembrane region" description="Helical" evidence="4">
    <location>
        <begin position="159"/>
        <end position="177"/>
    </location>
</feature>
<feature type="transmembrane region" description="Helical" evidence="4">
    <location>
        <begin position="237"/>
        <end position="259"/>
    </location>
</feature>
<evidence type="ECO:0000256" key="3">
    <source>
        <dbReference type="ARBA" id="ARBA00023163"/>
    </source>
</evidence>
<keyword evidence="7" id="KW-1185">Reference proteome</keyword>
<keyword evidence="3" id="KW-0804">Transcription</keyword>
<name>D5ED20_AMICL</name>
<dbReference type="GO" id="GO:0006355">
    <property type="term" value="P:regulation of DNA-templated transcription"/>
    <property type="evidence" value="ECO:0007669"/>
    <property type="project" value="InterPro"/>
</dbReference>
<feature type="transmembrane region" description="Helical" evidence="4">
    <location>
        <begin position="100"/>
        <end position="123"/>
    </location>
</feature>
<keyword evidence="4" id="KW-0472">Membrane</keyword>
<protein>
    <submittedName>
        <fullName evidence="6">Transcriptional regulator, LuxR family</fullName>
    </submittedName>
</protein>
<evidence type="ECO:0000259" key="5">
    <source>
        <dbReference type="PROSITE" id="PS50043"/>
    </source>
</evidence>
<accession>D5ED20</accession>
<keyword evidence="4" id="KW-1133">Transmembrane helix</keyword>
<organism evidence="6 7">
    <name type="scientific">Aminobacterium colombiense (strain DSM 12261 / ALA-1)</name>
    <dbReference type="NCBI Taxonomy" id="572547"/>
    <lineage>
        <taxon>Bacteria</taxon>
        <taxon>Thermotogati</taxon>
        <taxon>Synergistota</taxon>
        <taxon>Synergistia</taxon>
        <taxon>Synergistales</taxon>
        <taxon>Aminobacteriaceae</taxon>
        <taxon>Aminobacterium</taxon>
    </lineage>
</organism>
<evidence type="ECO:0000313" key="7">
    <source>
        <dbReference type="Proteomes" id="UP000002366"/>
    </source>
</evidence>
<dbReference type="eggNOG" id="COG2771">
    <property type="taxonomic scope" value="Bacteria"/>
</dbReference>
<dbReference type="KEGG" id="aco:Amico_0308"/>
<sequence length="477" mass="53527">MKTPYDKDKYFLFLIIVGLGLTTAWSWGTFQEGHLFIQFPQLLSISPEHAFFFFPLFNAIFFTLMAKYTFFFNGNKFFKQLLLFSVFSLFLLLPRTPSHLSIWMDFASISIASAALALFDGGWMWLGTNLSPQKAVLVFSAANMLASLIMAVHPWFPPSFLLLITGAFPLVSALFWGKSFNFSFSSSEPPHLRPQTSFKGKWLAPLHFGLAIRIFLFFLACSIFHHHILSSSGTETISHFFFSELMYGAGALTAALLVYKIPKIKLRHIYILAQILIGTGFLLISPFYGFSGWISILPITLLQFGFGCFGAYAWATLVGLASRAPKEHALSVASKGLALIAGSVFIGQNLIFLLNRVSGTWNIPNNQLLWVAGVISLLLAGLFFHDNPETFANENLDKQEKHGLAPLSQTERHHLLLLPYDLTKQETKIALLLAENLNNSEICDSLNISENTLKTHLRNIYRKTKASGREDVQRIFS</sequence>
<dbReference type="OrthoDB" id="1806906at2"/>
<dbReference type="InterPro" id="IPR000792">
    <property type="entry name" value="Tscrpt_reg_LuxR_C"/>
</dbReference>
<evidence type="ECO:0000256" key="1">
    <source>
        <dbReference type="ARBA" id="ARBA00023015"/>
    </source>
</evidence>
<feature type="transmembrane region" description="Helical" evidence="4">
    <location>
        <begin position="135"/>
        <end position="153"/>
    </location>
</feature>
<dbReference type="EMBL" id="CP001997">
    <property type="protein sequence ID" value="ADE56452.1"/>
    <property type="molecule type" value="Genomic_DNA"/>
</dbReference>
<dbReference type="AlphaFoldDB" id="D5ED20"/>
<feature type="transmembrane region" description="Helical" evidence="4">
    <location>
        <begin position="12"/>
        <end position="30"/>
    </location>
</feature>
<dbReference type="PANTHER" id="PTHR44688">
    <property type="entry name" value="DNA-BINDING TRANSCRIPTIONAL ACTIVATOR DEVR_DOSR"/>
    <property type="match status" value="1"/>
</dbReference>
<evidence type="ECO:0000313" key="6">
    <source>
        <dbReference type="EMBL" id="ADE56452.1"/>
    </source>
</evidence>
<dbReference type="Pfam" id="PF00196">
    <property type="entry name" value="GerE"/>
    <property type="match status" value="1"/>
</dbReference>
<dbReference type="GO" id="GO:0003677">
    <property type="term" value="F:DNA binding"/>
    <property type="evidence" value="ECO:0007669"/>
    <property type="project" value="UniProtKB-KW"/>
</dbReference>
<dbReference type="PANTHER" id="PTHR44688:SF16">
    <property type="entry name" value="DNA-BINDING TRANSCRIPTIONAL ACTIVATOR DEVR_DOSR"/>
    <property type="match status" value="1"/>
</dbReference>
<proteinExistence type="predicted"/>
<feature type="transmembrane region" description="Helical" evidence="4">
    <location>
        <begin position="77"/>
        <end position="94"/>
    </location>
</feature>
<feature type="transmembrane region" description="Helical" evidence="4">
    <location>
        <begin position="367"/>
        <end position="384"/>
    </location>
</feature>
<keyword evidence="2" id="KW-0238">DNA-binding</keyword>
<dbReference type="PROSITE" id="PS50043">
    <property type="entry name" value="HTH_LUXR_2"/>
    <property type="match status" value="1"/>
</dbReference>
<feature type="transmembrane region" description="Helical" evidence="4">
    <location>
        <begin position="336"/>
        <end position="355"/>
    </location>
</feature>
<feature type="transmembrane region" description="Helical" evidence="4">
    <location>
        <begin position="202"/>
        <end position="225"/>
    </location>
</feature>
<keyword evidence="1" id="KW-0805">Transcription regulation</keyword>
<keyword evidence="4" id="KW-0812">Transmembrane</keyword>
<dbReference type="Proteomes" id="UP000002366">
    <property type="component" value="Chromosome"/>
</dbReference>
<dbReference type="RefSeq" id="WP_013047718.1">
    <property type="nucleotide sequence ID" value="NC_014011.1"/>
</dbReference>
<dbReference type="InterPro" id="IPR036388">
    <property type="entry name" value="WH-like_DNA-bd_sf"/>
</dbReference>
<evidence type="ECO:0000256" key="2">
    <source>
        <dbReference type="ARBA" id="ARBA00023125"/>
    </source>
</evidence>
<reference evidence="6 7" key="1">
    <citation type="journal article" date="2010" name="Stand. Genomic Sci.">
        <title>Complete genome sequence of Aminobacterium colombiense type strain (ALA-1).</title>
        <authorList>
            <person name="Chertkov O."/>
            <person name="Sikorski J."/>
            <person name="Brambilla E."/>
            <person name="Lapidus A."/>
            <person name="Copeland A."/>
            <person name="Glavina Del Rio T."/>
            <person name="Nolan M."/>
            <person name="Lucas S."/>
            <person name="Tice H."/>
            <person name="Cheng J.F."/>
            <person name="Han C."/>
            <person name="Detter J.C."/>
            <person name="Bruce D."/>
            <person name="Tapia R."/>
            <person name="Goodwin L."/>
            <person name="Pitluck S."/>
            <person name="Liolios K."/>
            <person name="Ivanova N."/>
            <person name="Mavromatis K."/>
            <person name="Ovchinnikova G."/>
            <person name="Pati A."/>
            <person name="Chen A."/>
            <person name="Palaniappan K."/>
            <person name="Land M."/>
            <person name="Hauser L."/>
            <person name="Chang Y.J."/>
            <person name="Jeffries C.D."/>
            <person name="Spring S."/>
            <person name="Rohde M."/>
            <person name="Goker M."/>
            <person name="Bristow J."/>
            <person name="Eisen J.A."/>
            <person name="Markowitz V."/>
            <person name="Hugenholtz P."/>
            <person name="Kyrpides N.C."/>
            <person name="Klenk H.P."/>
        </authorList>
    </citation>
    <scope>NUCLEOTIDE SEQUENCE [LARGE SCALE GENOMIC DNA]</scope>
    <source>
        <strain evidence="7">DSM 12261 / ALA-1</strain>
    </source>
</reference>
<dbReference type="InterPro" id="IPR016032">
    <property type="entry name" value="Sig_transdc_resp-reg_C-effctor"/>
</dbReference>
<feature type="transmembrane region" description="Helical" evidence="4">
    <location>
        <begin position="296"/>
        <end position="315"/>
    </location>
</feature>
<dbReference type="PRINTS" id="PR00038">
    <property type="entry name" value="HTHLUXR"/>
</dbReference>
<dbReference type="STRING" id="572547.Amico_0308"/>
<evidence type="ECO:0000256" key="4">
    <source>
        <dbReference type="SAM" id="Phobius"/>
    </source>
</evidence>
<dbReference type="CDD" id="cd06170">
    <property type="entry name" value="LuxR_C_like"/>
    <property type="match status" value="1"/>
</dbReference>
<gene>
    <name evidence="6" type="ordered locus">Amico_0308</name>
</gene>
<feature type="domain" description="HTH luxR-type" evidence="5">
    <location>
        <begin position="415"/>
        <end position="477"/>
    </location>
</feature>
<dbReference type="SMART" id="SM00421">
    <property type="entry name" value="HTH_LUXR"/>
    <property type="match status" value="1"/>
</dbReference>